<dbReference type="Proteomes" id="UP001595880">
    <property type="component" value="Unassembled WGS sequence"/>
</dbReference>
<name>A0ABV8W0F0_9BACI</name>
<organism evidence="1 2">
    <name type="scientific">Gracilibacillus marinus</name>
    <dbReference type="NCBI Taxonomy" id="630535"/>
    <lineage>
        <taxon>Bacteria</taxon>
        <taxon>Bacillati</taxon>
        <taxon>Bacillota</taxon>
        <taxon>Bacilli</taxon>
        <taxon>Bacillales</taxon>
        <taxon>Bacillaceae</taxon>
        <taxon>Gracilibacillus</taxon>
    </lineage>
</organism>
<comment type="caution">
    <text evidence="1">The sequence shown here is derived from an EMBL/GenBank/DDBJ whole genome shotgun (WGS) entry which is preliminary data.</text>
</comment>
<proteinExistence type="predicted"/>
<evidence type="ECO:0000313" key="2">
    <source>
        <dbReference type="Proteomes" id="UP001595880"/>
    </source>
</evidence>
<evidence type="ECO:0000313" key="1">
    <source>
        <dbReference type="EMBL" id="MFC4388953.1"/>
    </source>
</evidence>
<keyword evidence="2" id="KW-1185">Reference proteome</keyword>
<reference evidence="2" key="1">
    <citation type="journal article" date="2019" name="Int. J. Syst. Evol. Microbiol.">
        <title>The Global Catalogue of Microorganisms (GCM) 10K type strain sequencing project: providing services to taxonomists for standard genome sequencing and annotation.</title>
        <authorList>
            <consortium name="The Broad Institute Genomics Platform"/>
            <consortium name="The Broad Institute Genome Sequencing Center for Infectious Disease"/>
            <person name="Wu L."/>
            <person name="Ma J."/>
        </authorList>
    </citation>
    <scope>NUCLEOTIDE SEQUENCE [LARGE SCALE GENOMIC DNA]</scope>
    <source>
        <strain evidence="2">KACC 14058</strain>
    </source>
</reference>
<protein>
    <submittedName>
        <fullName evidence="1">Uncharacterized protein</fullName>
    </submittedName>
</protein>
<gene>
    <name evidence="1" type="ORF">ACFOZ1_14215</name>
</gene>
<dbReference type="EMBL" id="JBHSDV010000005">
    <property type="protein sequence ID" value="MFC4388953.1"/>
    <property type="molecule type" value="Genomic_DNA"/>
</dbReference>
<sequence>MKGEEIRDKSAEEYDISTEIWNKYKTEHPWNINSDDKDRSTLYWGIENPEERESNRKSAYITEEGKKRYGFDEKCLSVGRNSTNLDYIRLSGDIIFNFSARSPDGRQDKQYDKYSKLLESLSDEDKRKVYQNKLNDCKEKHHSPENCSLLLSTGNLQKTKKYIGDDRGDTFLWLLDSYFKGENEIILNHATPELVGILKIFLDSFKVENSLGDSIYNYCLEFYNVKDNDNVIDKLVCSGSKAINTPERVCQYVDLALDFWKARTPSSE</sequence>
<dbReference type="RefSeq" id="WP_390200347.1">
    <property type="nucleotide sequence ID" value="NZ_JBHSDV010000005.1"/>
</dbReference>
<accession>A0ABV8W0F0</accession>